<evidence type="ECO:0000313" key="6">
    <source>
        <dbReference type="Proteomes" id="UP000450917"/>
    </source>
</evidence>
<accession>A0A7X2Z6Y0</accession>
<comment type="similarity">
    <text evidence="1 4">Belongs to the glycerate kinase type-1 family.</text>
</comment>
<dbReference type="Gene3D" id="3.40.50.10350">
    <property type="entry name" value="Glycerate kinase, domain 1"/>
    <property type="match status" value="1"/>
</dbReference>
<dbReference type="Proteomes" id="UP000450917">
    <property type="component" value="Unassembled WGS sequence"/>
</dbReference>
<comment type="caution">
    <text evidence="5">The sequence shown here is derived from an EMBL/GenBank/DDBJ whole genome shotgun (WGS) entry which is preliminary data.</text>
</comment>
<name>A0A7X2Z6Y0_9BACL</name>
<dbReference type="Pfam" id="PF02595">
    <property type="entry name" value="Gly_kinase"/>
    <property type="match status" value="1"/>
</dbReference>
<protein>
    <submittedName>
        <fullName evidence="5">Glycerate kinase</fullName>
        <ecNumber evidence="5">2.7.1.-</ecNumber>
    </submittedName>
</protein>
<evidence type="ECO:0000256" key="4">
    <source>
        <dbReference type="PIRNR" id="PIRNR006078"/>
    </source>
</evidence>
<evidence type="ECO:0000256" key="2">
    <source>
        <dbReference type="ARBA" id="ARBA00022679"/>
    </source>
</evidence>
<evidence type="ECO:0000256" key="1">
    <source>
        <dbReference type="ARBA" id="ARBA00006284"/>
    </source>
</evidence>
<sequence>MKVVIAIDSFKGSVSSMAASTEIAAGINKVYPEADNVILPLADGGEGTVEALVSATGGQIRSVQVTGPLQQPVQASYGILGNGLTAVIEVAAACGLPLVPVEHRNPLRTTTYGVGELILDAIGQGCREFVIGLGGSATNDAGIGMLQALGYRFTDEAGNDAGHGGEALLRIRSIDAAHACPELGQCVFKIACDVDNPLYGPDGAAYVFGPQKGASPEMVEVLDEGLAGFAGVVQRAFGVNVQNIPGAGAAGGLGAAFAVFLQGKLQSGVGLVLDIIGMEEKLHGAHIVITGEGRLDGQTSMGKAPSGVARLAQKHGIPVIALAGGVTKEASGLNDLGITSFFSIVNGPVSLEQAMEPDEARYNLRRTAEQLFRLIQAVSPGCNNDNNAGDKGNRA</sequence>
<evidence type="ECO:0000256" key="3">
    <source>
        <dbReference type="ARBA" id="ARBA00022777"/>
    </source>
</evidence>
<dbReference type="RefSeq" id="WP_141336148.1">
    <property type="nucleotide sequence ID" value="NZ_JBDLZV010000001.1"/>
</dbReference>
<keyword evidence="6" id="KW-1185">Reference proteome</keyword>
<dbReference type="SUPFAM" id="SSF110738">
    <property type="entry name" value="Glycerate kinase I"/>
    <property type="match status" value="1"/>
</dbReference>
<organism evidence="5 6">
    <name type="scientific">Paenibacillus validus</name>
    <dbReference type="NCBI Taxonomy" id="44253"/>
    <lineage>
        <taxon>Bacteria</taxon>
        <taxon>Bacillati</taxon>
        <taxon>Bacillota</taxon>
        <taxon>Bacilli</taxon>
        <taxon>Bacillales</taxon>
        <taxon>Paenibacillaceae</taxon>
        <taxon>Paenibacillus</taxon>
    </lineage>
</organism>
<dbReference type="InterPro" id="IPR018193">
    <property type="entry name" value="Glyc_kinase_flavodox-like_fold"/>
</dbReference>
<dbReference type="InterPro" id="IPR036129">
    <property type="entry name" value="Glycerate_kinase_sf"/>
</dbReference>
<dbReference type="InterPro" id="IPR018197">
    <property type="entry name" value="Glycerate_kinase_RE-like"/>
</dbReference>
<dbReference type="AlphaFoldDB" id="A0A7X2Z6Y0"/>
<dbReference type="EMBL" id="WNZX01000001">
    <property type="protein sequence ID" value="MUG69479.1"/>
    <property type="molecule type" value="Genomic_DNA"/>
</dbReference>
<dbReference type="PANTHER" id="PTHR21599:SF0">
    <property type="entry name" value="GLYCERATE KINASE"/>
    <property type="match status" value="1"/>
</dbReference>
<dbReference type="EC" id="2.7.1.-" evidence="5"/>
<reference evidence="5 6" key="1">
    <citation type="submission" date="2019-11" db="EMBL/GenBank/DDBJ databases">
        <title>Draft genome sequences of five Paenibacillus species of dairy origin.</title>
        <authorList>
            <person name="Olajide A.M."/>
            <person name="Chen S."/>
            <person name="Lapointe G."/>
        </authorList>
    </citation>
    <scope>NUCLEOTIDE SEQUENCE [LARGE SCALE GENOMIC DNA]</scope>
    <source>
        <strain evidence="5 6">2CS3</strain>
    </source>
</reference>
<keyword evidence="3 4" id="KW-0418">Kinase</keyword>
<dbReference type="PANTHER" id="PTHR21599">
    <property type="entry name" value="GLYCERATE KINASE"/>
    <property type="match status" value="1"/>
</dbReference>
<gene>
    <name evidence="5" type="ORF">GNP93_02190</name>
</gene>
<dbReference type="InterPro" id="IPR004381">
    <property type="entry name" value="Glycerate_kinase"/>
</dbReference>
<dbReference type="PIRSF" id="PIRSF006078">
    <property type="entry name" value="GlxK"/>
    <property type="match status" value="1"/>
</dbReference>
<evidence type="ECO:0000313" key="5">
    <source>
        <dbReference type="EMBL" id="MUG69479.1"/>
    </source>
</evidence>
<dbReference type="GO" id="GO:0031388">
    <property type="term" value="P:organic acid phosphorylation"/>
    <property type="evidence" value="ECO:0007669"/>
    <property type="project" value="UniProtKB-UniRule"/>
</dbReference>
<dbReference type="Gene3D" id="3.90.1510.10">
    <property type="entry name" value="Glycerate kinase, domain 2"/>
    <property type="match status" value="1"/>
</dbReference>
<dbReference type="NCBIfam" id="TIGR00045">
    <property type="entry name" value="glycerate kinase"/>
    <property type="match status" value="1"/>
</dbReference>
<proteinExistence type="inferred from homology"/>
<dbReference type="GO" id="GO:0008887">
    <property type="term" value="F:glycerate kinase activity"/>
    <property type="evidence" value="ECO:0007669"/>
    <property type="project" value="UniProtKB-UniRule"/>
</dbReference>
<keyword evidence="2 4" id="KW-0808">Transferase</keyword>